<dbReference type="SUPFAM" id="SSF48452">
    <property type="entry name" value="TPR-like"/>
    <property type="match status" value="1"/>
</dbReference>
<dbReference type="Pfam" id="PF13414">
    <property type="entry name" value="TPR_11"/>
    <property type="match status" value="1"/>
</dbReference>
<reference evidence="4 5" key="1">
    <citation type="submission" date="2025-04" db="UniProtKB">
        <authorList>
            <consortium name="RefSeq"/>
        </authorList>
    </citation>
    <scope>IDENTIFICATION</scope>
</reference>
<sequence>MRQVKPKLSVSLMEGMEHVADKPDAETELPDLRLVEEQHRRAGSLAEKEKGNEFYKRGQLDRAIEAYSKGLEFQPKDPLLLSNRAQAYLKLQKYTECDADCSLSLQYDPVYVKSYLRRSSARSALGRHAEALDDLKQALGIEPTNQEAKKALERLQDLLSKKDVGHDQKSDEYKKVPGHMTQETLDLKQQYSVYGKHECLMLEGTEGDLHLHYKNCTKNPGHTQFIPIRAFTLQHLPDEFRDDDLFQLIKATADLTVRISVNMVSPNRPEFRPKSTDPYPFYKKGGDTTPRAGTGELNLFKYVDGVGYDLQGQSQGGLGDAYEAPYKTCPCEKCLTSGAPSRSWWEMIVSTAAHVVYDQLEAEHTSCRLFFDERKSPEILLTNLTMDTVIVESDWSELKYVTCDKIGDQLFARLQEWDSLWKKVDAKYMNRPEVKLRFIISHPHGCPKQVTIGQWIDNVDINAFDENMDIIKLTYSTNTCPGSSGARVHCIGLRTIANIHNGSADADKNYSVGVYLKNDKIMS</sequence>
<dbReference type="Pfam" id="PF13181">
    <property type="entry name" value="TPR_8"/>
    <property type="match status" value="1"/>
</dbReference>
<dbReference type="Proteomes" id="UP001165740">
    <property type="component" value="Chromosome 16"/>
</dbReference>
<dbReference type="PANTHER" id="PTHR46423">
    <property type="entry name" value="RNA POLYMERASE II-ASSOCIATED PROTEIN 3"/>
    <property type="match status" value="1"/>
</dbReference>
<dbReference type="GeneID" id="106075941"/>
<accession>A0A9W2Z657</accession>
<dbReference type="PROSITE" id="PS50005">
    <property type="entry name" value="TPR"/>
    <property type="match status" value="2"/>
</dbReference>
<dbReference type="InterPro" id="IPR051966">
    <property type="entry name" value="RPAP3"/>
</dbReference>
<dbReference type="InterPro" id="IPR019734">
    <property type="entry name" value="TPR_rpt"/>
</dbReference>
<dbReference type="RefSeq" id="XP_055870411.1">
    <property type="nucleotide sequence ID" value="XM_056014436.1"/>
</dbReference>
<evidence type="ECO:0000256" key="1">
    <source>
        <dbReference type="ARBA" id="ARBA00022803"/>
    </source>
</evidence>
<gene>
    <name evidence="4 5" type="primary">LOC106075941</name>
</gene>
<proteinExistence type="predicted"/>
<keyword evidence="3" id="KW-1185">Reference proteome</keyword>
<dbReference type="PANTHER" id="PTHR46423:SF1">
    <property type="entry name" value="RNA POLYMERASE II-ASSOCIATED PROTEIN 3"/>
    <property type="match status" value="1"/>
</dbReference>
<dbReference type="AlphaFoldDB" id="A0A9W2Z657"/>
<protein>
    <submittedName>
        <fullName evidence="4 5">Uncharacterized protein LOC106075941</fullName>
    </submittedName>
</protein>
<dbReference type="InterPro" id="IPR011990">
    <property type="entry name" value="TPR-like_helical_dom_sf"/>
</dbReference>
<dbReference type="SMART" id="SM00028">
    <property type="entry name" value="TPR"/>
    <property type="match status" value="3"/>
</dbReference>
<dbReference type="GO" id="GO:0101031">
    <property type="term" value="C:protein folding chaperone complex"/>
    <property type="evidence" value="ECO:0007669"/>
    <property type="project" value="TreeGrafter"/>
</dbReference>
<evidence type="ECO:0000313" key="5">
    <source>
        <dbReference type="RefSeq" id="XP_055870412.1"/>
    </source>
</evidence>
<dbReference type="Gene3D" id="1.25.40.10">
    <property type="entry name" value="Tetratricopeptide repeat domain"/>
    <property type="match status" value="1"/>
</dbReference>
<organism evidence="3 4">
    <name type="scientific">Biomphalaria glabrata</name>
    <name type="common">Bloodfluke planorb</name>
    <name type="synonym">Freshwater snail</name>
    <dbReference type="NCBI Taxonomy" id="6526"/>
    <lineage>
        <taxon>Eukaryota</taxon>
        <taxon>Metazoa</taxon>
        <taxon>Spiralia</taxon>
        <taxon>Lophotrochozoa</taxon>
        <taxon>Mollusca</taxon>
        <taxon>Gastropoda</taxon>
        <taxon>Heterobranchia</taxon>
        <taxon>Euthyneura</taxon>
        <taxon>Panpulmonata</taxon>
        <taxon>Hygrophila</taxon>
        <taxon>Lymnaeoidea</taxon>
        <taxon>Planorbidae</taxon>
        <taxon>Biomphalaria</taxon>
    </lineage>
</organism>
<dbReference type="RefSeq" id="XP_055870412.1">
    <property type="nucleotide sequence ID" value="XM_056014437.1"/>
</dbReference>
<feature type="repeat" description="TPR" evidence="2">
    <location>
        <begin position="112"/>
        <end position="145"/>
    </location>
</feature>
<dbReference type="OrthoDB" id="2017782at2759"/>
<keyword evidence="1 2" id="KW-0802">TPR repeat</keyword>
<name>A0A9W2Z657_BIOGL</name>
<evidence type="ECO:0000313" key="3">
    <source>
        <dbReference type="Proteomes" id="UP001165740"/>
    </source>
</evidence>
<feature type="repeat" description="TPR" evidence="2">
    <location>
        <begin position="44"/>
        <end position="77"/>
    </location>
</feature>
<evidence type="ECO:0000256" key="2">
    <source>
        <dbReference type="PROSITE-ProRule" id="PRU00339"/>
    </source>
</evidence>
<evidence type="ECO:0000313" key="4">
    <source>
        <dbReference type="RefSeq" id="XP_055870411.1"/>
    </source>
</evidence>